<evidence type="ECO:0000313" key="2">
    <source>
        <dbReference type="EMBL" id="SDP19211.1"/>
    </source>
</evidence>
<dbReference type="STRING" id="240303.SAMN05421677_11380"/>
<keyword evidence="1" id="KW-0472">Membrane</keyword>
<accession>A0A1H0QPB7</accession>
<keyword evidence="3" id="KW-1185">Reference proteome</keyword>
<protein>
    <recommendedName>
        <fullName evidence="4">DUF4260 domain-containing protein</fullName>
    </recommendedName>
</protein>
<dbReference type="RefSeq" id="WP_089653010.1">
    <property type="nucleotide sequence ID" value="NZ_FNIZ01000013.1"/>
</dbReference>
<dbReference type="Proteomes" id="UP000198860">
    <property type="component" value="Unassembled WGS sequence"/>
</dbReference>
<proteinExistence type="predicted"/>
<name>A0A1H0QPB7_HALAD</name>
<feature type="transmembrane region" description="Helical" evidence="1">
    <location>
        <begin position="6"/>
        <end position="21"/>
    </location>
</feature>
<feature type="transmembrane region" description="Helical" evidence="1">
    <location>
        <begin position="67"/>
        <end position="89"/>
    </location>
</feature>
<feature type="transmembrane region" description="Helical" evidence="1">
    <location>
        <begin position="28"/>
        <end position="47"/>
    </location>
</feature>
<dbReference type="OrthoDB" id="9813911at2"/>
<gene>
    <name evidence="2" type="ORF">SAMN05421677_11380</name>
</gene>
<sequence>MPKFLLHVEGAIVFMASLYFYQQNDFSWLAFVFLLLIFDISMLGYLVNERVGAVVYNLSHSYVLPLLFIVAANLASLDGLLMISLIWMAHNGMDRMLGYGLKYPTGFKDTHLQKV</sequence>
<dbReference type="AlphaFoldDB" id="A0A1H0QPB7"/>
<keyword evidence="1" id="KW-1133">Transmembrane helix</keyword>
<evidence type="ECO:0008006" key="4">
    <source>
        <dbReference type="Google" id="ProtNLM"/>
    </source>
</evidence>
<organism evidence="2 3">
    <name type="scientific">Halobacillus aidingensis</name>
    <dbReference type="NCBI Taxonomy" id="240303"/>
    <lineage>
        <taxon>Bacteria</taxon>
        <taxon>Bacillati</taxon>
        <taxon>Bacillota</taxon>
        <taxon>Bacilli</taxon>
        <taxon>Bacillales</taxon>
        <taxon>Bacillaceae</taxon>
        <taxon>Halobacillus</taxon>
    </lineage>
</organism>
<evidence type="ECO:0000256" key="1">
    <source>
        <dbReference type="SAM" id="Phobius"/>
    </source>
</evidence>
<dbReference type="EMBL" id="FNIZ01000013">
    <property type="protein sequence ID" value="SDP19211.1"/>
    <property type="molecule type" value="Genomic_DNA"/>
</dbReference>
<keyword evidence="1" id="KW-0812">Transmembrane</keyword>
<dbReference type="Pfam" id="PF14079">
    <property type="entry name" value="DUF4260"/>
    <property type="match status" value="1"/>
</dbReference>
<dbReference type="InterPro" id="IPR025356">
    <property type="entry name" value="DUF4260"/>
</dbReference>
<reference evidence="3" key="1">
    <citation type="submission" date="2016-10" db="EMBL/GenBank/DDBJ databases">
        <authorList>
            <person name="Varghese N."/>
            <person name="Submissions S."/>
        </authorList>
    </citation>
    <scope>NUCLEOTIDE SEQUENCE [LARGE SCALE GENOMIC DNA]</scope>
    <source>
        <strain evidence="3">CGMCC 1.3703</strain>
    </source>
</reference>
<evidence type="ECO:0000313" key="3">
    <source>
        <dbReference type="Proteomes" id="UP000198860"/>
    </source>
</evidence>